<accession>A0A9D4QFZ2</accession>
<dbReference type="EMBL" id="JABSTV010001245">
    <property type="protein sequence ID" value="KAH7982122.1"/>
    <property type="molecule type" value="Genomic_DNA"/>
</dbReference>
<organism evidence="3 4">
    <name type="scientific">Rhipicephalus sanguineus</name>
    <name type="common">Brown dog tick</name>
    <name type="synonym">Ixodes sanguineus</name>
    <dbReference type="NCBI Taxonomy" id="34632"/>
    <lineage>
        <taxon>Eukaryota</taxon>
        <taxon>Metazoa</taxon>
        <taxon>Ecdysozoa</taxon>
        <taxon>Arthropoda</taxon>
        <taxon>Chelicerata</taxon>
        <taxon>Arachnida</taxon>
        <taxon>Acari</taxon>
        <taxon>Parasitiformes</taxon>
        <taxon>Ixodida</taxon>
        <taxon>Ixodoidea</taxon>
        <taxon>Ixodidae</taxon>
        <taxon>Rhipicephalinae</taxon>
        <taxon>Rhipicephalus</taxon>
        <taxon>Rhipicephalus</taxon>
    </lineage>
</organism>
<name>A0A9D4QFZ2_RHISA</name>
<feature type="transmembrane region" description="Helical" evidence="2">
    <location>
        <begin position="99"/>
        <end position="120"/>
    </location>
</feature>
<evidence type="ECO:0000256" key="1">
    <source>
        <dbReference type="SAM" id="MobiDB-lite"/>
    </source>
</evidence>
<feature type="region of interest" description="Disordered" evidence="1">
    <location>
        <begin position="70"/>
        <end position="89"/>
    </location>
</feature>
<keyword evidence="2" id="KW-0472">Membrane</keyword>
<keyword evidence="2" id="KW-0812">Transmembrane</keyword>
<reference evidence="3" key="1">
    <citation type="journal article" date="2020" name="Cell">
        <title>Large-Scale Comparative Analyses of Tick Genomes Elucidate Their Genetic Diversity and Vector Capacities.</title>
        <authorList>
            <consortium name="Tick Genome and Microbiome Consortium (TIGMIC)"/>
            <person name="Jia N."/>
            <person name="Wang J."/>
            <person name="Shi W."/>
            <person name="Du L."/>
            <person name="Sun Y."/>
            <person name="Zhan W."/>
            <person name="Jiang J.F."/>
            <person name="Wang Q."/>
            <person name="Zhang B."/>
            <person name="Ji P."/>
            <person name="Bell-Sakyi L."/>
            <person name="Cui X.M."/>
            <person name="Yuan T.T."/>
            <person name="Jiang B.G."/>
            <person name="Yang W.F."/>
            <person name="Lam T.T."/>
            <person name="Chang Q.C."/>
            <person name="Ding S.J."/>
            <person name="Wang X.J."/>
            <person name="Zhu J.G."/>
            <person name="Ruan X.D."/>
            <person name="Zhao L."/>
            <person name="Wei J.T."/>
            <person name="Ye R.Z."/>
            <person name="Que T.C."/>
            <person name="Du C.H."/>
            <person name="Zhou Y.H."/>
            <person name="Cheng J.X."/>
            <person name="Dai P.F."/>
            <person name="Guo W.B."/>
            <person name="Han X.H."/>
            <person name="Huang E.J."/>
            <person name="Li L.F."/>
            <person name="Wei W."/>
            <person name="Gao Y.C."/>
            <person name="Liu J.Z."/>
            <person name="Shao H.Z."/>
            <person name="Wang X."/>
            <person name="Wang C.C."/>
            <person name="Yang T.C."/>
            <person name="Huo Q.B."/>
            <person name="Li W."/>
            <person name="Chen H.Y."/>
            <person name="Chen S.E."/>
            <person name="Zhou L.G."/>
            <person name="Ni X.B."/>
            <person name="Tian J.H."/>
            <person name="Sheng Y."/>
            <person name="Liu T."/>
            <person name="Pan Y.S."/>
            <person name="Xia L.Y."/>
            <person name="Li J."/>
            <person name="Zhao F."/>
            <person name="Cao W.C."/>
        </authorList>
    </citation>
    <scope>NUCLEOTIDE SEQUENCE</scope>
    <source>
        <strain evidence="3">Rsan-2018</strain>
    </source>
</reference>
<evidence type="ECO:0000313" key="3">
    <source>
        <dbReference type="EMBL" id="KAH7982122.1"/>
    </source>
</evidence>
<feature type="compositionally biased region" description="Low complexity" evidence="1">
    <location>
        <begin position="26"/>
        <end position="37"/>
    </location>
</feature>
<sequence length="204" mass="21837">MAAQVSASNVANEKKKPASGVAGLLGPEPSSVGKPVVVPPTNEYVMNPTAVDRPEVSEPLLAKAYVVGSAPDQPTTHAPPFTEPESTATPERSFDLTCLFLASILAFSVLAFLFLVYRFFYPSATVAGLRSCGDAVVWGLGSLKEQYETCTEGRCGSSLCGPENQMTCEAEVPWLKNKCECCDWCLRKTLGLKKSLAQIIDSPQ</sequence>
<gene>
    <name evidence="3" type="ORF">HPB52_003112</name>
</gene>
<dbReference type="Proteomes" id="UP000821837">
    <property type="component" value="Chromosome 1"/>
</dbReference>
<reference evidence="3" key="2">
    <citation type="submission" date="2021-09" db="EMBL/GenBank/DDBJ databases">
        <authorList>
            <person name="Jia N."/>
            <person name="Wang J."/>
            <person name="Shi W."/>
            <person name="Du L."/>
            <person name="Sun Y."/>
            <person name="Zhan W."/>
            <person name="Jiang J."/>
            <person name="Wang Q."/>
            <person name="Zhang B."/>
            <person name="Ji P."/>
            <person name="Sakyi L.B."/>
            <person name="Cui X."/>
            <person name="Yuan T."/>
            <person name="Jiang B."/>
            <person name="Yang W."/>
            <person name="Lam T.T.-Y."/>
            <person name="Chang Q."/>
            <person name="Ding S."/>
            <person name="Wang X."/>
            <person name="Zhu J."/>
            <person name="Ruan X."/>
            <person name="Zhao L."/>
            <person name="Wei J."/>
            <person name="Que T."/>
            <person name="Du C."/>
            <person name="Cheng J."/>
            <person name="Dai P."/>
            <person name="Han X."/>
            <person name="Huang E."/>
            <person name="Gao Y."/>
            <person name="Liu J."/>
            <person name="Shao H."/>
            <person name="Ye R."/>
            <person name="Li L."/>
            <person name="Wei W."/>
            <person name="Wang X."/>
            <person name="Wang C."/>
            <person name="Huo Q."/>
            <person name="Li W."/>
            <person name="Guo W."/>
            <person name="Chen H."/>
            <person name="Chen S."/>
            <person name="Zhou L."/>
            <person name="Zhou L."/>
            <person name="Ni X."/>
            <person name="Tian J."/>
            <person name="Zhou Y."/>
            <person name="Sheng Y."/>
            <person name="Liu T."/>
            <person name="Pan Y."/>
            <person name="Xia L."/>
            <person name="Li J."/>
            <person name="Zhao F."/>
            <person name="Cao W."/>
        </authorList>
    </citation>
    <scope>NUCLEOTIDE SEQUENCE</scope>
    <source>
        <strain evidence="3">Rsan-2018</strain>
        <tissue evidence="3">Larvae</tissue>
    </source>
</reference>
<proteinExistence type="predicted"/>
<evidence type="ECO:0000313" key="4">
    <source>
        <dbReference type="Proteomes" id="UP000821837"/>
    </source>
</evidence>
<evidence type="ECO:0000256" key="2">
    <source>
        <dbReference type="SAM" id="Phobius"/>
    </source>
</evidence>
<protein>
    <submittedName>
        <fullName evidence="3">Uncharacterized protein</fullName>
    </submittedName>
</protein>
<dbReference type="AlphaFoldDB" id="A0A9D4QFZ2"/>
<feature type="region of interest" description="Disordered" evidence="1">
    <location>
        <begin position="1"/>
        <end position="37"/>
    </location>
</feature>
<comment type="caution">
    <text evidence="3">The sequence shown here is derived from an EMBL/GenBank/DDBJ whole genome shotgun (WGS) entry which is preliminary data.</text>
</comment>
<keyword evidence="4" id="KW-1185">Reference proteome</keyword>
<feature type="compositionally biased region" description="Polar residues" evidence="1">
    <location>
        <begin position="1"/>
        <end position="11"/>
    </location>
</feature>
<keyword evidence="2" id="KW-1133">Transmembrane helix</keyword>